<proteinExistence type="predicted"/>
<reference evidence="2" key="1">
    <citation type="submission" date="2019-10" db="EMBL/GenBank/DDBJ databases">
        <title>Conservation and host-specific expression of non-tandemly repeated heterogenous ribosome RNA gene in arbuscular mycorrhizal fungi.</title>
        <authorList>
            <person name="Maeda T."/>
            <person name="Kobayashi Y."/>
            <person name="Nakagawa T."/>
            <person name="Ezawa T."/>
            <person name="Yamaguchi K."/>
            <person name="Bino T."/>
            <person name="Nishimoto Y."/>
            <person name="Shigenobu S."/>
            <person name="Kawaguchi M."/>
        </authorList>
    </citation>
    <scope>NUCLEOTIDE SEQUENCE</scope>
    <source>
        <strain evidence="2">HR1</strain>
    </source>
</reference>
<protein>
    <submittedName>
        <fullName evidence="2">Uncharacterized protein</fullName>
    </submittedName>
</protein>
<feature type="compositionally biased region" description="Low complexity" evidence="1">
    <location>
        <begin position="39"/>
        <end position="56"/>
    </location>
</feature>
<feature type="region of interest" description="Disordered" evidence="1">
    <location>
        <begin position="1"/>
        <end position="77"/>
    </location>
</feature>
<accession>A0A8H3LP64</accession>
<sequence>MHKDKKQKRKINDDQSELSSIGTQRLQEKAARTTENKFSKMLSKASSSTATLTTSTPPTPFRRKSIEPTLTDLSQST</sequence>
<gene>
    <name evidence="2" type="ORF">RCL2_001621300</name>
</gene>
<dbReference type="AlphaFoldDB" id="A0A8H3LP64"/>
<organism evidence="2 3">
    <name type="scientific">Rhizophagus clarus</name>
    <dbReference type="NCBI Taxonomy" id="94130"/>
    <lineage>
        <taxon>Eukaryota</taxon>
        <taxon>Fungi</taxon>
        <taxon>Fungi incertae sedis</taxon>
        <taxon>Mucoromycota</taxon>
        <taxon>Glomeromycotina</taxon>
        <taxon>Glomeromycetes</taxon>
        <taxon>Glomerales</taxon>
        <taxon>Glomeraceae</taxon>
        <taxon>Rhizophagus</taxon>
    </lineage>
</organism>
<evidence type="ECO:0000313" key="2">
    <source>
        <dbReference type="EMBL" id="GES89310.1"/>
    </source>
</evidence>
<dbReference type="EMBL" id="BLAL01000184">
    <property type="protein sequence ID" value="GES89310.1"/>
    <property type="molecule type" value="Genomic_DNA"/>
</dbReference>
<dbReference type="Proteomes" id="UP000615446">
    <property type="component" value="Unassembled WGS sequence"/>
</dbReference>
<feature type="compositionally biased region" description="Basic and acidic residues" evidence="1">
    <location>
        <begin position="26"/>
        <end position="38"/>
    </location>
</feature>
<evidence type="ECO:0000256" key="1">
    <source>
        <dbReference type="SAM" id="MobiDB-lite"/>
    </source>
</evidence>
<comment type="caution">
    <text evidence="2">The sequence shown here is derived from an EMBL/GenBank/DDBJ whole genome shotgun (WGS) entry which is preliminary data.</text>
</comment>
<name>A0A8H3LP64_9GLOM</name>
<evidence type="ECO:0000313" key="3">
    <source>
        <dbReference type="Proteomes" id="UP000615446"/>
    </source>
</evidence>